<organism evidence="1 2">
    <name type="scientific">Halomonas cupida</name>
    <dbReference type="NCBI Taxonomy" id="44933"/>
    <lineage>
        <taxon>Bacteria</taxon>
        <taxon>Pseudomonadati</taxon>
        <taxon>Pseudomonadota</taxon>
        <taxon>Gammaproteobacteria</taxon>
        <taxon>Oceanospirillales</taxon>
        <taxon>Halomonadaceae</taxon>
        <taxon>Halomonas</taxon>
    </lineage>
</organism>
<dbReference type="Proteomes" id="UP000321726">
    <property type="component" value="Unassembled WGS sequence"/>
</dbReference>
<protein>
    <submittedName>
        <fullName evidence="1">Uncharacterized protein</fullName>
    </submittedName>
</protein>
<reference evidence="1 2" key="1">
    <citation type="submission" date="2019-07" db="EMBL/GenBank/DDBJ databases">
        <title>Whole genome shotgun sequence of Halomonas cupida NBRC 102219.</title>
        <authorList>
            <person name="Hosoyama A."/>
            <person name="Uohara A."/>
            <person name="Ohji S."/>
            <person name="Ichikawa N."/>
        </authorList>
    </citation>
    <scope>NUCLEOTIDE SEQUENCE [LARGE SCALE GENOMIC DNA]</scope>
    <source>
        <strain evidence="1 2">NBRC 102219</strain>
    </source>
</reference>
<evidence type="ECO:0000313" key="2">
    <source>
        <dbReference type="Proteomes" id="UP000321726"/>
    </source>
</evidence>
<dbReference type="EMBL" id="BJXU01000084">
    <property type="protein sequence ID" value="GEN24240.1"/>
    <property type="molecule type" value="Genomic_DNA"/>
</dbReference>
<proteinExistence type="predicted"/>
<gene>
    <name evidence="1" type="ORF">HCU01_21890</name>
</gene>
<comment type="caution">
    <text evidence="1">The sequence shown here is derived from an EMBL/GenBank/DDBJ whole genome shotgun (WGS) entry which is preliminary data.</text>
</comment>
<dbReference type="RefSeq" id="WP_073436055.1">
    <property type="nucleotide sequence ID" value="NZ_BJXU01000084.1"/>
</dbReference>
<name>A0ABQ0WEZ6_9GAMM</name>
<keyword evidence="2" id="KW-1185">Reference proteome</keyword>
<evidence type="ECO:0000313" key="1">
    <source>
        <dbReference type="EMBL" id="GEN24240.1"/>
    </source>
</evidence>
<accession>A0ABQ0WEZ6</accession>
<sequence>MADALEERGWGGSDTALVGRKAKTKFSGMLGKLPRALLDRSGVANFFKNVISCQLKGLE</sequence>